<proteinExistence type="predicted"/>
<evidence type="ECO:0000313" key="1">
    <source>
        <dbReference type="EMBL" id="RCH90745.1"/>
    </source>
</evidence>
<dbReference type="Proteomes" id="UP000252139">
    <property type="component" value="Unassembled WGS sequence"/>
</dbReference>
<dbReference type="EMBL" id="PJQL01001074">
    <property type="protein sequence ID" value="RCH90745.1"/>
    <property type="molecule type" value="Genomic_DNA"/>
</dbReference>
<evidence type="ECO:0000313" key="2">
    <source>
        <dbReference type="Proteomes" id="UP000252139"/>
    </source>
</evidence>
<sequence length="66" mass="7799">MVPPPLMTRQEWSSPLVRLPASAEEDWLGHLKRARDGLDQEIVELVARRDLLVQKRRRLDRLLQDE</sequence>
<gene>
    <name evidence="1" type="ORF">CU097_010861</name>
</gene>
<accession>A0A367JLH3</accession>
<name>A0A367JLH3_RHIAZ</name>
<reference evidence="1 2" key="1">
    <citation type="journal article" date="2018" name="G3 (Bethesda)">
        <title>Phylogenetic and Phylogenomic Definition of Rhizopus Species.</title>
        <authorList>
            <person name="Gryganskyi A.P."/>
            <person name="Golan J."/>
            <person name="Dolatabadi S."/>
            <person name="Mondo S."/>
            <person name="Robb S."/>
            <person name="Idnurm A."/>
            <person name="Muszewska A."/>
            <person name="Steczkiewicz K."/>
            <person name="Masonjones S."/>
            <person name="Liao H.L."/>
            <person name="Gajdeczka M.T."/>
            <person name="Anike F."/>
            <person name="Vuek A."/>
            <person name="Anishchenko I.M."/>
            <person name="Voigt K."/>
            <person name="de Hoog G.S."/>
            <person name="Smith M.E."/>
            <person name="Heitman J."/>
            <person name="Vilgalys R."/>
            <person name="Stajich J.E."/>
        </authorList>
    </citation>
    <scope>NUCLEOTIDE SEQUENCE [LARGE SCALE GENOMIC DNA]</scope>
    <source>
        <strain evidence="1 2">CBS 357.93</strain>
    </source>
</reference>
<protein>
    <submittedName>
        <fullName evidence="1">Uncharacterized protein</fullName>
    </submittedName>
</protein>
<dbReference type="AlphaFoldDB" id="A0A367JLH3"/>
<keyword evidence="2" id="KW-1185">Reference proteome</keyword>
<comment type="caution">
    <text evidence="1">The sequence shown here is derived from an EMBL/GenBank/DDBJ whole genome shotgun (WGS) entry which is preliminary data.</text>
</comment>
<organism evidence="1 2">
    <name type="scientific">Rhizopus azygosporus</name>
    <name type="common">Rhizopus microsporus var. azygosporus</name>
    <dbReference type="NCBI Taxonomy" id="86630"/>
    <lineage>
        <taxon>Eukaryota</taxon>
        <taxon>Fungi</taxon>
        <taxon>Fungi incertae sedis</taxon>
        <taxon>Mucoromycota</taxon>
        <taxon>Mucoromycotina</taxon>
        <taxon>Mucoromycetes</taxon>
        <taxon>Mucorales</taxon>
        <taxon>Mucorineae</taxon>
        <taxon>Rhizopodaceae</taxon>
        <taxon>Rhizopus</taxon>
    </lineage>
</organism>